<dbReference type="AlphaFoldDB" id="A0A2H0LQ40"/>
<protein>
    <recommendedName>
        <fullName evidence="4">Type 4 fimbrial biogenesis protein PilX N-terminal domain-containing protein</fullName>
    </recommendedName>
</protein>
<organism evidence="2 3">
    <name type="scientific">Candidatus Abzuiibacterium crystallinum</name>
    <dbReference type="NCBI Taxonomy" id="1974748"/>
    <lineage>
        <taxon>Bacteria</taxon>
        <taxon>Pseudomonadati</taxon>
        <taxon>Candidatus Omnitrophota</taxon>
        <taxon>Candidatus Abzuiibacterium</taxon>
    </lineage>
</organism>
<evidence type="ECO:0008006" key="4">
    <source>
        <dbReference type="Google" id="ProtNLM"/>
    </source>
</evidence>
<dbReference type="Proteomes" id="UP000230859">
    <property type="component" value="Unassembled WGS sequence"/>
</dbReference>
<feature type="transmembrane region" description="Helical" evidence="1">
    <location>
        <begin position="30"/>
        <end position="51"/>
    </location>
</feature>
<gene>
    <name evidence="2" type="ORF">COV74_04395</name>
</gene>
<name>A0A2H0LQ40_9BACT</name>
<evidence type="ECO:0000256" key="1">
    <source>
        <dbReference type="SAM" id="Phobius"/>
    </source>
</evidence>
<sequence>MLHFKKLENKTMKKRQNKQKTLKRLGNEGGFALIWTLLICLLLFGLMTGFYSVTINDSKLSAVDTANTQAFYLAESAIDQKLAELRLGNTDPLLETALGTMGTFEAVYDADNHTITASGTSGDATRTATVILETGALSTPPGAEAALTAKGRLSIQDSYMTVDGNDHDLNGDDTSGTEMPGVAYYYTSSTTIGGGTNVKIGGNNSVPIASPYNPVSIELLPNANDQISVNAILGLPEDSHALDIYQSTSPPGAPLNNEIYYYTPTATGSAASVVSTINLGTAANPGSGILIVSRSNSWVQFTGYFRGLIMAHNAVFAANTQIVGGVVLMNSTSTVYGPSSIAAADPEAAAPSETEPVIKYSSEALSMLPTITGGYNDPNYVKLKHWADTTNNAAPRV</sequence>
<evidence type="ECO:0000313" key="3">
    <source>
        <dbReference type="Proteomes" id="UP000230859"/>
    </source>
</evidence>
<reference evidence="2 3" key="1">
    <citation type="submission" date="2017-09" db="EMBL/GenBank/DDBJ databases">
        <title>Depth-based differentiation of microbial function through sediment-hosted aquifers and enrichment of novel symbionts in the deep terrestrial subsurface.</title>
        <authorList>
            <person name="Probst A.J."/>
            <person name="Ladd B."/>
            <person name="Jarett J.K."/>
            <person name="Geller-Mcgrath D.E."/>
            <person name="Sieber C.M."/>
            <person name="Emerson J.B."/>
            <person name="Anantharaman K."/>
            <person name="Thomas B.C."/>
            <person name="Malmstrom R."/>
            <person name="Stieglmeier M."/>
            <person name="Klingl A."/>
            <person name="Woyke T."/>
            <person name="Ryan C.M."/>
            <person name="Banfield J.F."/>
        </authorList>
    </citation>
    <scope>NUCLEOTIDE SEQUENCE [LARGE SCALE GENOMIC DNA]</scope>
    <source>
        <strain evidence="2">CG11_big_fil_rev_8_21_14_0_20_45_26</strain>
    </source>
</reference>
<comment type="caution">
    <text evidence="2">The sequence shown here is derived from an EMBL/GenBank/DDBJ whole genome shotgun (WGS) entry which is preliminary data.</text>
</comment>
<keyword evidence="1" id="KW-0812">Transmembrane</keyword>
<accession>A0A2H0LQ40</accession>
<dbReference type="EMBL" id="PCVY01000041">
    <property type="protein sequence ID" value="PIQ86532.1"/>
    <property type="molecule type" value="Genomic_DNA"/>
</dbReference>
<keyword evidence="1" id="KW-1133">Transmembrane helix</keyword>
<keyword evidence="1" id="KW-0472">Membrane</keyword>
<evidence type="ECO:0000313" key="2">
    <source>
        <dbReference type="EMBL" id="PIQ86532.1"/>
    </source>
</evidence>
<proteinExistence type="predicted"/>